<keyword evidence="18" id="KW-1185">Reference proteome</keyword>
<evidence type="ECO:0000256" key="7">
    <source>
        <dbReference type="ARBA" id="ARBA00022927"/>
    </source>
</evidence>
<dbReference type="InterPro" id="IPR019998">
    <property type="entry name" value="Membr_insert_YidC"/>
</dbReference>
<evidence type="ECO:0000256" key="3">
    <source>
        <dbReference type="ARBA" id="ARBA00015325"/>
    </source>
</evidence>
<name>A0A1L3GFK6_SYNAC</name>
<comment type="subunit">
    <text evidence="13">Interacts with the Sec translocase complex via SecD. Specifically interacts with transmembrane segments of nascent integral membrane proteins during membrane integration.</text>
</comment>
<keyword evidence="6 13" id="KW-0812">Transmembrane</keyword>
<dbReference type="CDD" id="cd20070">
    <property type="entry name" value="5TM_YidC_Alb3"/>
    <property type="match status" value="1"/>
</dbReference>
<comment type="function">
    <text evidence="13">Required for the insertion and/or proper folding and/or complex formation of integral membrane proteins into the membrane. Involved in integration of membrane proteins that insert both dependently and independently of the Sec translocase complex, as well as at least some lipoproteins. Aids folding of multispanning membrane proteins.</text>
</comment>
<evidence type="ECO:0000313" key="17">
    <source>
        <dbReference type="EMBL" id="APG24731.1"/>
    </source>
</evidence>
<dbReference type="HAMAP" id="MF_01810">
    <property type="entry name" value="YidC_type1"/>
    <property type="match status" value="1"/>
</dbReference>
<dbReference type="EMBL" id="CP015518">
    <property type="protein sequence ID" value="APG24731.1"/>
    <property type="molecule type" value="Genomic_DNA"/>
</dbReference>
<dbReference type="PRINTS" id="PR00701">
    <property type="entry name" value="60KDINNERMP"/>
</dbReference>
<sequence>MENKNVLMALVLMLAVWTGYSMFFAKPAPQENGQNLETVADNKSSVSSLNDIVAEKSPVSERVLAADNNKILPLDIVVETEDFRAVFTNIGARLKNLELKHYKQTMDSGSALVSLVDAQSETNTFDTFGTGDISIPADHLYAVDISDANFVVGSGEKKQLRFYSVLNKDLIIEKTYYFKGNGYDLELEVNLYNKGKDSKKGNLAFMLVQPWDDDREISRYSFVGPALYKDGEVVTHKIKSIIESPVKYSEKFEWTAFEEKYFMIAAVPLDGNRYSLTIDKTNTSIRNTIDSESIKIDPDNSYNQKFMLYCGPRDLDILKSINYNLDKAINFGFFDMLARPLLSFLKFFYNNIIQNYGVAIILLTVFIKILFWPLTHKSYKSMRDMQRLQPEMQRLREKFKKDKEKLNREIMELYRKNRVNPMGGCLPMFAQIPVFFALYKVLLESIALRHEPFIFWIQDLSAKDPYYITPVIMGVTMFIQQKMSPTSMDSQQAKIMLFMPVIFTFMFLNFPSGLVIYWLVNNVLTILQQWTINRGASATIA</sequence>
<protein>
    <recommendedName>
        <fullName evidence="3 13">Membrane protein insertase YidC</fullName>
    </recommendedName>
    <alternativeName>
        <fullName evidence="12 13">Foldase YidC</fullName>
    </alternativeName>
    <alternativeName>
        <fullName evidence="11 13">Membrane integrase YidC</fullName>
    </alternativeName>
    <alternativeName>
        <fullName evidence="13">Membrane protein YidC</fullName>
    </alternativeName>
</protein>
<evidence type="ECO:0000256" key="13">
    <source>
        <dbReference type="HAMAP-Rule" id="MF_01810"/>
    </source>
</evidence>
<accession>A0A1L3GFK6</accession>
<dbReference type="InterPro" id="IPR001708">
    <property type="entry name" value="YidC/ALB3/OXA1/COX18"/>
</dbReference>
<evidence type="ECO:0000256" key="6">
    <source>
        <dbReference type="ARBA" id="ARBA00022692"/>
    </source>
</evidence>
<dbReference type="Pfam" id="PF14849">
    <property type="entry name" value="YidC_periplas"/>
    <property type="match status" value="1"/>
</dbReference>
<feature type="coiled-coil region" evidence="14">
    <location>
        <begin position="389"/>
        <end position="416"/>
    </location>
</feature>
<dbReference type="KEGG" id="pace:A6070_00520"/>
<dbReference type="NCBIfam" id="TIGR03593">
    <property type="entry name" value="yidC_nterm"/>
    <property type="match status" value="1"/>
</dbReference>
<dbReference type="PRINTS" id="PR01900">
    <property type="entry name" value="YIDCPROTEIN"/>
</dbReference>
<dbReference type="PANTHER" id="PTHR12428">
    <property type="entry name" value="OXA1"/>
    <property type="match status" value="1"/>
</dbReference>
<evidence type="ECO:0000256" key="5">
    <source>
        <dbReference type="ARBA" id="ARBA00022475"/>
    </source>
</evidence>
<keyword evidence="14" id="KW-0175">Coiled coil</keyword>
<organism evidence="17 18">
    <name type="scientific">Syntrophotalea acetylenica</name>
    <name type="common">Pelobacter acetylenicus</name>
    <dbReference type="NCBI Taxonomy" id="29542"/>
    <lineage>
        <taxon>Bacteria</taxon>
        <taxon>Pseudomonadati</taxon>
        <taxon>Thermodesulfobacteriota</taxon>
        <taxon>Desulfuromonadia</taxon>
        <taxon>Desulfuromonadales</taxon>
        <taxon>Syntrophotaleaceae</taxon>
        <taxon>Syntrophotalea</taxon>
    </lineage>
</organism>
<evidence type="ECO:0000256" key="8">
    <source>
        <dbReference type="ARBA" id="ARBA00022989"/>
    </source>
</evidence>
<evidence type="ECO:0000256" key="12">
    <source>
        <dbReference type="ARBA" id="ARBA00033342"/>
    </source>
</evidence>
<gene>
    <name evidence="13" type="primary">yidC</name>
    <name evidence="17" type="ORF">A7E75_06585</name>
</gene>
<feature type="domain" description="Membrane insertase YidC N-terminal" evidence="16">
    <location>
        <begin position="76"/>
        <end position="342"/>
    </location>
</feature>
<keyword evidence="7 13" id="KW-0653">Protein transport</keyword>
<feature type="domain" description="Membrane insertase YidC/Oxa/ALB C-terminal" evidence="15">
    <location>
        <begin position="356"/>
        <end position="534"/>
    </location>
</feature>
<keyword evidence="9 13" id="KW-0472">Membrane</keyword>
<evidence type="ECO:0000256" key="14">
    <source>
        <dbReference type="SAM" id="Coils"/>
    </source>
</evidence>
<dbReference type="PANTHER" id="PTHR12428:SF65">
    <property type="entry name" value="CYTOCHROME C OXIDASE ASSEMBLY PROTEIN COX18, MITOCHONDRIAL"/>
    <property type="match status" value="1"/>
</dbReference>
<dbReference type="GO" id="GO:0032977">
    <property type="term" value="F:membrane insertase activity"/>
    <property type="evidence" value="ECO:0007669"/>
    <property type="project" value="InterPro"/>
</dbReference>
<reference evidence="17 18" key="1">
    <citation type="journal article" date="2017" name="Genome Announc.">
        <title>Complete Genome Sequences of Two Acetylene-Fermenting Pelobacter acetylenicus Strains.</title>
        <authorList>
            <person name="Sutton J.M."/>
            <person name="Baesman S.M."/>
            <person name="Fierst J.L."/>
            <person name="Poret-Peterson A.T."/>
            <person name="Oremland R.S."/>
            <person name="Dunlap D.S."/>
            <person name="Akob D.M."/>
        </authorList>
    </citation>
    <scope>NUCLEOTIDE SEQUENCE [LARGE SCALE GENOMIC DNA]</scope>
    <source>
        <strain evidence="17 18">DSM 3247</strain>
    </source>
</reference>
<feature type="transmembrane region" description="Helical" evidence="13">
    <location>
        <begin position="356"/>
        <end position="375"/>
    </location>
</feature>
<dbReference type="InterPro" id="IPR028055">
    <property type="entry name" value="YidC/Oxa/ALB_C"/>
</dbReference>
<evidence type="ECO:0000259" key="16">
    <source>
        <dbReference type="Pfam" id="PF14849"/>
    </source>
</evidence>
<dbReference type="NCBIfam" id="TIGR03592">
    <property type="entry name" value="yidC_oxa1_cterm"/>
    <property type="match status" value="1"/>
</dbReference>
<proteinExistence type="inferred from homology"/>
<comment type="similarity">
    <text evidence="2 13">Belongs to the OXA1/ALB3/YidC family. Type 1 subfamily.</text>
</comment>
<feature type="transmembrane region" description="Helical" evidence="13">
    <location>
        <begin position="495"/>
        <end position="520"/>
    </location>
</feature>
<evidence type="ECO:0000256" key="2">
    <source>
        <dbReference type="ARBA" id="ARBA00010527"/>
    </source>
</evidence>
<keyword evidence="4 13" id="KW-0813">Transport</keyword>
<keyword evidence="5 13" id="KW-1003">Cell membrane</keyword>
<dbReference type="GO" id="GO:0015031">
    <property type="term" value="P:protein transport"/>
    <property type="evidence" value="ECO:0007669"/>
    <property type="project" value="UniProtKB-KW"/>
</dbReference>
<dbReference type="AlphaFoldDB" id="A0A1L3GFK6"/>
<dbReference type="OrthoDB" id="9780552at2"/>
<evidence type="ECO:0000259" key="15">
    <source>
        <dbReference type="Pfam" id="PF02096"/>
    </source>
</evidence>
<comment type="caution">
    <text evidence="13">Lacks conserved residue(s) required for the propagation of feature annotation.</text>
</comment>
<evidence type="ECO:0000256" key="1">
    <source>
        <dbReference type="ARBA" id="ARBA00004429"/>
    </source>
</evidence>
<dbReference type="GO" id="GO:0005886">
    <property type="term" value="C:plasma membrane"/>
    <property type="evidence" value="ECO:0007669"/>
    <property type="project" value="UniProtKB-SubCell"/>
</dbReference>
<dbReference type="Gene3D" id="2.70.98.90">
    <property type="match status" value="1"/>
</dbReference>
<evidence type="ECO:0000256" key="10">
    <source>
        <dbReference type="ARBA" id="ARBA00023186"/>
    </source>
</evidence>
<dbReference type="Proteomes" id="UP000182264">
    <property type="component" value="Chromosome"/>
</dbReference>
<dbReference type="RefSeq" id="WP_072286576.1">
    <property type="nucleotide sequence ID" value="NZ_CP015455.1"/>
</dbReference>
<comment type="subcellular location">
    <subcellularLocation>
        <location evidence="1">Cell inner membrane</location>
        <topology evidence="1">Multi-pass membrane protein</topology>
    </subcellularLocation>
    <subcellularLocation>
        <location evidence="13">Cell membrane</location>
        <topology evidence="13">Multi-pass membrane protein</topology>
    </subcellularLocation>
</comment>
<evidence type="ECO:0000313" key="18">
    <source>
        <dbReference type="Proteomes" id="UP000182264"/>
    </source>
</evidence>
<dbReference type="CDD" id="cd19961">
    <property type="entry name" value="EcYidC-like_peri"/>
    <property type="match status" value="1"/>
</dbReference>
<keyword evidence="10 13" id="KW-0143">Chaperone</keyword>
<evidence type="ECO:0000256" key="9">
    <source>
        <dbReference type="ARBA" id="ARBA00023136"/>
    </source>
</evidence>
<evidence type="ECO:0000256" key="4">
    <source>
        <dbReference type="ARBA" id="ARBA00022448"/>
    </source>
</evidence>
<keyword evidence="8 13" id="KW-1133">Transmembrane helix</keyword>
<dbReference type="InterPro" id="IPR047196">
    <property type="entry name" value="YidC_ALB_C"/>
</dbReference>
<dbReference type="InterPro" id="IPR038221">
    <property type="entry name" value="YidC_periplasmic_sf"/>
</dbReference>
<dbReference type="GO" id="GO:0051205">
    <property type="term" value="P:protein insertion into membrane"/>
    <property type="evidence" value="ECO:0007669"/>
    <property type="project" value="TreeGrafter"/>
</dbReference>
<dbReference type="Pfam" id="PF02096">
    <property type="entry name" value="60KD_IMP"/>
    <property type="match status" value="1"/>
</dbReference>
<evidence type="ECO:0000256" key="11">
    <source>
        <dbReference type="ARBA" id="ARBA00033245"/>
    </source>
</evidence>
<dbReference type="InterPro" id="IPR028053">
    <property type="entry name" value="Membr_insert_YidC_N"/>
</dbReference>
<dbReference type="STRING" id="29542.A6070_00520"/>